<keyword evidence="12" id="KW-1185">Reference proteome</keyword>
<reference evidence="13" key="1">
    <citation type="submission" date="2025-08" db="UniProtKB">
        <authorList>
            <consortium name="RefSeq"/>
        </authorList>
    </citation>
    <scope>IDENTIFICATION</scope>
    <source>
        <tissue evidence="13">Testes</tissue>
    </source>
</reference>
<comment type="subcellular location">
    <subcellularLocation>
        <location evidence="7">Endomembrane system</location>
        <topology evidence="7">Single-pass membrane protein</topology>
    </subcellularLocation>
    <subcellularLocation>
        <location evidence="1 8">Membrane</location>
        <topology evidence="1 8">Single-pass type I membrane protein</topology>
    </subcellularLocation>
</comment>
<keyword evidence="6 9" id="KW-0472">Membrane</keyword>
<dbReference type="InterPro" id="IPR036598">
    <property type="entry name" value="GOLD_dom_sf"/>
</dbReference>
<evidence type="ECO:0000256" key="4">
    <source>
        <dbReference type="ARBA" id="ARBA00022729"/>
    </source>
</evidence>
<dbReference type="Gene3D" id="2.60.120.680">
    <property type="entry name" value="GOLD domain"/>
    <property type="match status" value="1"/>
</dbReference>
<evidence type="ECO:0000256" key="5">
    <source>
        <dbReference type="ARBA" id="ARBA00022989"/>
    </source>
</evidence>
<feature type="signal peptide" evidence="10">
    <location>
        <begin position="1"/>
        <end position="20"/>
    </location>
</feature>
<dbReference type="Proteomes" id="UP000694865">
    <property type="component" value="Unplaced"/>
</dbReference>
<evidence type="ECO:0000256" key="9">
    <source>
        <dbReference type="SAM" id="Phobius"/>
    </source>
</evidence>
<evidence type="ECO:0000256" key="8">
    <source>
        <dbReference type="RuleBase" id="RU003827"/>
    </source>
</evidence>
<evidence type="ECO:0000256" key="7">
    <source>
        <dbReference type="ARBA" id="ARBA00037847"/>
    </source>
</evidence>
<dbReference type="InterPro" id="IPR015720">
    <property type="entry name" value="Emp24-like"/>
</dbReference>
<accession>A0ABM0GY15</accession>
<evidence type="ECO:0000256" key="6">
    <source>
        <dbReference type="ARBA" id="ARBA00023136"/>
    </source>
</evidence>
<sequence>MGSVVQTYIFLVATVVSALAQPDTQPAQGDPLMKTGSRPYVSYDFTIQIRARAEECFHQYTSVGSIINVEYEVLSASSRGRSYDIDFILRGPTGQMMKRISGEEDGSYKVTITREGVYTMCFDNGASKFTAKNVYIEITIIQRGEWRKYIEMQRGEVEAEEDAEEEVETALDTVADSMVDKIETIADLIDDMIFKQVSTRRIAIKDWYLVIQNNSYVQQWSIIQCIVIVAASVFQTFFVRRLFNIKTVTPTQKPRA</sequence>
<comment type="similarity">
    <text evidence="2 8">Belongs to the EMP24/GP25L family.</text>
</comment>
<keyword evidence="3 8" id="KW-0812">Transmembrane</keyword>
<name>A0ABM0GY15_SACKO</name>
<protein>
    <submittedName>
        <fullName evidence="13">Transmembrane emp24 domain-containing protein 6-like</fullName>
    </submittedName>
</protein>
<dbReference type="PANTHER" id="PTHR22811">
    <property type="entry name" value="TRANSMEMBRANE EMP24 DOMAIN-CONTAINING PROTEIN"/>
    <property type="match status" value="1"/>
</dbReference>
<proteinExistence type="inferred from homology"/>
<dbReference type="GeneID" id="100373288"/>
<evidence type="ECO:0000256" key="2">
    <source>
        <dbReference type="ARBA" id="ARBA00007104"/>
    </source>
</evidence>
<evidence type="ECO:0000259" key="11">
    <source>
        <dbReference type="PROSITE" id="PS50866"/>
    </source>
</evidence>
<evidence type="ECO:0000256" key="10">
    <source>
        <dbReference type="SAM" id="SignalP"/>
    </source>
</evidence>
<evidence type="ECO:0000313" key="13">
    <source>
        <dbReference type="RefSeq" id="XP_002739883.1"/>
    </source>
</evidence>
<feature type="transmembrane region" description="Helical" evidence="9">
    <location>
        <begin position="220"/>
        <end position="239"/>
    </location>
</feature>
<evidence type="ECO:0000313" key="12">
    <source>
        <dbReference type="Proteomes" id="UP000694865"/>
    </source>
</evidence>
<dbReference type="SUPFAM" id="SSF101576">
    <property type="entry name" value="Supernatant protein factor (SPF), C-terminal domain"/>
    <property type="match status" value="1"/>
</dbReference>
<evidence type="ECO:0000256" key="3">
    <source>
        <dbReference type="ARBA" id="ARBA00022692"/>
    </source>
</evidence>
<gene>
    <name evidence="13" type="primary">LOC100373288</name>
</gene>
<organism evidence="12 13">
    <name type="scientific">Saccoglossus kowalevskii</name>
    <name type="common">Acorn worm</name>
    <dbReference type="NCBI Taxonomy" id="10224"/>
    <lineage>
        <taxon>Eukaryota</taxon>
        <taxon>Metazoa</taxon>
        <taxon>Hemichordata</taxon>
        <taxon>Enteropneusta</taxon>
        <taxon>Harrimaniidae</taxon>
        <taxon>Saccoglossus</taxon>
    </lineage>
</organism>
<dbReference type="SMART" id="SM01190">
    <property type="entry name" value="EMP24_GP25L"/>
    <property type="match status" value="1"/>
</dbReference>
<feature type="chain" id="PRO_5046174940" evidence="10">
    <location>
        <begin position="21"/>
        <end position="256"/>
    </location>
</feature>
<dbReference type="Pfam" id="PF01105">
    <property type="entry name" value="EMP24_GP25L"/>
    <property type="match status" value="1"/>
</dbReference>
<dbReference type="InterPro" id="IPR009038">
    <property type="entry name" value="GOLD_dom"/>
</dbReference>
<feature type="domain" description="GOLD" evidence="11">
    <location>
        <begin position="54"/>
        <end position="140"/>
    </location>
</feature>
<keyword evidence="5 9" id="KW-1133">Transmembrane helix</keyword>
<keyword evidence="4 10" id="KW-0732">Signal</keyword>
<dbReference type="RefSeq" id="XP_002739883.1">
    <property type="nucleotide sequence ID" value="XM_002739837.2"/>
</dbReference>
<evidence type="ECO:0000256" key="1">
    <source>
        <dbReference type="ARBA" id="ARBA00004479"/>
    </source>
</evidence>
<dbReference type="PROSITE" id="PS50866">
    <property type="entry name" value="GOLD"/>
    <property type="match status" value="1"/>
</dbReference>